<comment type="caution">
    <text evidence="8">The sequence shown here is derived from an EMBL/GenBank/DDBJ whole genome shotgun (WGS) entry which is preliminary data.</text>
</comment>
<proteinExistence type="inferred from homology"/>
<protein>
    <recommendedName>
        <fullName evidence="6">Aminotransferase</fullName>
        <ecNumber evidence="6">2.6.1.-</ecNumber>
    </recommendedName>
</protein>
<dbReference type="PANTHER" id="PTHR46383:SF3">
    <property type="entry name" value="ASPARTATE AMINOTRANSFERASE-RELATED"/>
    <property type="match status" value="1"/>
</dbReference>
<dbReference type="InterPro" id="IPR004839">
    <property type="entry name" value="Aminotransferase_I/II_large"/>
</dbReference>
<sequence length="385" mass="41642">MPDLSAHVSTVPISGIRRLYEAALELDDVLFLAVGEPDVPVAPHIGAAAKAAWDADLTNYTANGGIPPLRRAFARRFEADHGVALDPARVWATVGATQALHQALGLMLDPGDEVLVPDPGYTTFSMSPRMLSAVPVRYELHEDAAFLPEVDRLEALVTPRTKAIIVNSPSNPLGTVLDAERALAVLEFAERHDLWVLSDEVYAEFTWDRPHVSLTALDDQRTGGRRVVGAFSLSKTYAMTGIRVGFLVAPPEWDLALRTAQEAMISCLDLPSQHAGIAALSGDQTHVHEAKRHYRGNLDAATALLDERGIRYRTPDGAFYLWIDVRHASNGDVAAWAIDFLRAERVAVAPGSAFGPSGEGWIRVCVAATRDDLLTGLSRLPAPVA</sequence>
<keyword evidence="3 6" id="KW-0032">Aminotransferase</keyword>
<dbReference type="GO" id="GO:0008483">
    <property type="term" value="F:transaminase activity"/>
    <property type="evidence" value="ECO:0007669"/>
    <property type="project" value="UniProtKB-KW"/>
</dbReference>
<dbReference type="Pfam" id="PF00155">
    <property type="entry name" value="Aminotran_1_2"/>
    <property type="match status" value="1"/>
</dbReference>
<dbReference type="PANTHER" id="PTHR46383">
    <property type="entry name" value="ASPARTATE AMINOTRANSFERASE"/>
    <property type="match status" value="1"/>
</dbReference>
<dbReference type="EC" id="2.6.1.-" evidence="6"/>
<gene>
    <name evidence="8" type="ORF">QNI14_13950</name>
</gene>
<comment type="cofactor">
    <cofactor evidence="1 6">
        <name>pyridoxal 5'-phosphate</name>
        <dbReference type="ChEBI" id="CHEBI:597326"/>
    </cofactor>
</comment>
<dbReference type="InterPro" id="IPR050596">
    <property type="entry name" value="AspAT/PAT-like"/>
</dbReference>
<evidence type="ECO:0000259" key="7">
    <source>
        <dbReference type="Pfam" id="PF00155"/>
    </source>
</evidence>
<dbReference type="InterPro" id="IPR015421">
    <property type="entry name" value="PyrdxlP-dep_Trfase_major"/>
</dbReference>
<evidence type="ECO:0000313" key="9">
    <source>
        <dbReference type="Proteomes" id="UP001321481"/>
    </source>
</evidence>
<dbReference type="Proteomes" id="UP001321481">
    <property type="component" value="Unassembled WGS sequence"/>
</dbReference>
<keyword evidence="9" id="KW-1185">Reference proteome</keyword>
<evidence type="ECO:0000256" key="3">
    <source>
        <dbReference type="ARBA" id="ARBA00022576"/>
    </source>
</evidence>
<keyword evidence="5" id="KW-0663">Pyridoxal phosphate</keyword>
<evidence type="ECO:0000256" key="4">
    <source>
        <dbReference type="ARBA" id="ARBA00022679"/>
    </source>
</evidence>
<evidence type="ECO:0000256" key="1">
    <source>
        <dbReference type="ARBA" id="ARBA00001933"/>
    </source>
</evidence>
<feature type="domain" description="Aminotransferase class I/classII large" evidence="7">
    <location>
        <begin position="28"/>
        <end position="373"/>
    </location>
</feature>
<comment type="similarity">
    <text evidence="2 6">Belongs to the class-I pyridoxal-phosphate-dependent aminotransferase family.</text>
</comment>
<dbReference type="PRINTS" id="PR00753">
    <property type="entry name" value="ACCSYNTHASE"/>
</dbReference>
<evidence type="ECO:0000256" key="5">
    <source>
        <dbReference type="ARBA" id="ARBA00022898"/>
    </source>
</evidence>
<dbReference type="CDD" id="cd00609">
    <property type="entry name" value="AAT_like"/>
    <property type="match status" value="1"/>
</dbReference>
<dbReference type="InterPro" id="IPR004838">
    <property type="entry name" value="NHTrfase_class1_PyrdxlP-BS"/>
</dbReference>
<name>A0ABT6ZHE8_9MICO</name>
<organism evidence="8 9">
    <name type="scientific">Microbacterium dauci</name>
    <dbReference type="NCBI Taxonomy" id="3048008"/>
    <lineage>
        <taxon>Bacteria</taxon>
        <taxon>Bacillati</taxon>
        <taxon>Actinomycetota</taxon>
        <taxon>Actinomycetes</taxon>
        <taxon>Micrococcales</taxon>
        <taxon>Microbacteriaceae</taxon>
        <taxon>Microbacterium</taxon>
    </lineage>
</organism>
<evidence type="ECO:0000256" key="2">
    <source>
        <dbReference type="ARBA" id="ARBA00007441"/>
    </source>
</evidence>
<evidence type="ECO:0000256" key="6">
    <source>
        <dbReference type="RuleBase" id="RU000481"/>
    </source>
</evidence>
<dbReference type="EMBL" id="JASJND010000009">
    <property type="protein sequence ID" value="MDJ1115548.1"/>
    <property type="molecule type" value="Genomic_DNA"/>
</dbReference>
<dbReference type="PROSITE" id="PS00105">
    <property type="entry name" value="AA_TRANSFER_CLASS_1"/>
    <property type="match status" value="1"/>
</dbReference>
<keyword evidence="4 6" id="KW-0808">Transferase</keyword>
<dbReference type="Gene3D" id="3.40.640.10">
    <property type="entry name" value="Type I PLP-dependent aspartate aminotransferase-like (Major domain)"/>
    <property type="match status" value="1"/>
</dbReference>
<dbReference type="InterPro" id="IPR015424">
    <property type="entry name" value="PyrdxlP-dep_Trfase"/>
</dbReference>
<accession>A0ABT6ZHE8</accession>
<dbReference type="RefSeq" id="WP_283717233.1">
    <property type="nucleotide sequence ID" value="NZ_JASJND010000009.1"/>
</dbReference>
<evidence type="ECO:0000313" key="8">
    <source>
        <dbReference type="EMBL" id="MDJ1115548.1"/>
    </source>
</evidence>
<reference evidence="8 9" key="1">
    <citation type="submission" date="2023-05" db="EMBL/GenBank/DDBJ databases">
        <title>Microbacterium dauci sp.nov., Isolated from Carrot Rhizosphere Soil.</title>
        <authorList>
            <person name="Xiao Z."/>
            <person name="Zheng J."/>
        </authorList>
    </citation>
    <scope>NUCLEOTIDE SEQUENCE [LARGE SCALE GENOMIC DNA]</scope>
    <source>
        <strain evidence="8 9">LX3-4</strain>
    </source>
</reference>
<dbReference type="SUPFAM" id="SSF53383">
    <property type="entry name" value="PLP-dependent transferases"/>
    <property type="match status" value="1"/>
</dbReference>